<proteinExistence type="predicted"/>
<evidence type="ECO:0000313" key="1">
    <source>
        <dbReference type="EMBL" id="OCT55387.1"/>
    </source>
</evidence>
<reference evidence="1" key="1">
    <citation type="submission" date="2016-05" db="EMBL/GenBank/DDBJ databases">
        <title>WGS assembly of Xenopus laevis.</title>
        <authorList>
            <person name="Session A."/>
            <person name="Uno Y."/>
            <person name="Kwon T."/>
            <person name="Chapman J."/>
            <person name="Toyoda A."/>
            <person name="Takahashi S."/>
            <person name="Fukui A."/>
            <person name="Hikosaka A."/>
            <person name="Putnam N."/>
            <person name="Stites J."/>
            <person name="Van Heeringen S."/>
            <person name="Quigley I."/>
            <person name="Heinz S."/>
            <person name="Hellsten U."/>
            <person name="Lyons J."/>
            <person name="Suzuki A."/>
            <person name="Kondo M."/>
            <person name="Ogino H."/>
            <person name="Ochi H."/>
            <person name="Bogdanovic O."/>
            <person name="Lister R."/>
            <person name="Georgiou G."/>
            <person name="Paranjpe S."/>
            <person name="Van Kruijsbergen I."/>
            <person name="Mozaffari S."/>
            <person name="Shu S."/>
            <person name="Schmutz J."/>
            <person name="Jenkins J."/>
            <person name="Grimwood J."/>
            <person name="Carlson J."/>
            <person name="Mitros T."/>
            <person name="Simakov O."/>
            <person name="Heald R."/>
            <person name="Miller K."/>
            <person name="Haudenschild C."/>
            <person name="Kuroki Y."/>
            <person name="Tanaka T."/>
            <person name="Michiue T."/>
            <person name="Watanabe M."/>
            <person name="Kinoshita T."/>
            <person name="Ohta Y."/>
            <person name="Mawaribuchi S."/>
            <person name="Suzuki Y."/>
            <person name="Haramoto Y."/>
            <person name="Yamamoto T."/>
            <person name="Takagi C."/>
            <person name="Kitzman J."/>
            <person name="Shendure J."/>
            <person name="Nakayama T."/>
            <person name="Izutsu Y."/>
            <person name="Robert J."/>
            <person name="Dichmann D."/>
            <person name="Flajnik M."/>
            <person name="Houston D."/>
            <person name="Marcotte E."/>
            <person name="Wallingford J."/>
            <person name="Ito Y."/>
            <person name="Asashima M."/>
            <person name="Ueno N."/>
            <person name="Matsuda Y."/>
            <person name="Jan Veenstra G."/>
            <person name="Fujiyama A."/>
            <person name="Harland R."/>
            <person name="Taira M."/>
            <person name="Rokhsar D.S."/>
        </authorList>
    </citation>
    <scope>NUCLEOTIDE SEQUENCE</scope>
    <source>
        <strain evidence="1">J</strain>
        <tissue evidence="1">Blood</tissue>
    </source>
</reference>
<accession>A0A974BNW6</accession>
<sequence>MLFPAAPGRAADVRLPVLHMQRWWSRSWRERLVEDETCASISLSPHLPASSFPCSPALSPSAWGGGMESTGAGAACC</sequence>
<dbReference type="EMBL" id="KV495056">
    <property type="protein sequence ID" value="OCT55387.1"/>
    <property type="molecule type" value="Genomic_DNA"/>
</dbReference>
<dbReference type="Proteomes" id="UP000694892">
    <property type="component" value="Unassembled WGS sequence"/>
</dbReference>
<organism evidence="1">
    <name type="scientific">Xenopus laevis</name>
    <name type="common">African clawed frog</name>
    <dbReference type="NCBI Taxonomy" id="8355"/>
    <lineage>
        <taxon>Eukaryota</taxon>
        <taxon>Metazoa</taxon>
        <taxon>Chordata</taxon>
        <taxon>Craniata</taxon>
        <taxon>Vertebrata</taxon>
        <taxon>Euteleostomi</taxon>
        <taxon>Amphibia</taxon>
        <taxon>Batrachia</taxon>
        <taxon>Anura</taxon>
        <taxon>Pipoidea</taxon>
        <taxon>Pipidae</taxon>
        <taxon>Xenopodinae</taxon>
        <taxon>Xenopus</taxon>
        <taxon>Xenopus</taxon>
    </lineage>
</organism>
<name>A0A974BNW6_XENLA</name>
<gene>
    <name evidence="1" type="ORF">XELAEV_18002622mg</name>
</gene>
<dbReference type="AlphaFoldDB" id="A0A974BNW6"/>
<protein>
    <submittedName>
        <fullName evidence="1">Uncharacterized protein</fullName>
    </submittedName>
</protein>